<protein>
    <recommendedName>
        <fullName evidence="3">Asp23/Gls24 family envelope stress response protein</fullName>
    </recommendedName>
</protein>
<dbReference type="InterPro" id="IPR027417">
    <property type="entry name" value="P-loop_NTPase"/>
</dbReference>
<dbReference type="SUPFAM" id="SSF52540">
    <property type="entry name" value="P-loop containing nucleoside triphosphate hydrolases"/>
    <property type="match status" value="1"/>
</dbReference>
<evidence type="ECO:0008006" key="3">
    <source>
        <dbReference type="Google" id="ProtNLM"/>
    </source>
</evidence>
<dbReference type="EMBL" id="CP024955">
    <property type="protein sequence ID" value="ATY86075.1"/>
    <property type="molecule type" value="Genomic_DNA"/>
</dbReference>
<reference evidence="2" key="1">
    <citation type="submission" date="2017-11" db="EMBL/GenBank/DDBJ databases">
        <title>Complete Genome Sequence of Kyrpidia sp. Strain EA-1, a thermophilic, hydrogen-oxidizing Bacterium, isolated from the Azores.</title>
        <authorList>
            <person name="Reiner J.E."/>
            <person name="Lapp C.J."/>
            <person name="Bunk B."/>
            <person name="Gescher J."/>
        </authorList>
    </citation>
    <scope>NUCLEOTIDE SEQUENCE [LARGE SCALE GENOMIC DNA]</scope>
    <source>
        <strain evidence="2">EA-1</strain>
    </source>
</reference>
<evidence type="ECO:0000313" key="1">
    <source>
        <dbReference type="EMBL" id="ATY86075.1"/>
    </source>
</evidence>
<proteinExistence type="predicted"/>
<name>A0A2K8NAD1_9BACL</name>
<organism evidence="1 2">
    <name type="scientific">Kyrpidia spormannii</name>
    <dbReference type="NCBI Taxonomy" id="2055160"/>
    <lineage>
        <taxon>Bacteria</taxon>
        <taxon>Bacillati</taxon>
        <taxon>Bacillota</taxon>
        <taxon>Bacilli</taxon>
        <taxon>Bacillales</taxon>
        <taxon>Alicyclobacillaceae</taxon>
        <taxon>Kyrpidia</taxon>
    </lineage>
</organism>
<sequence>MKVYGLVGPSGSGKSHHAARIAAEVGADCIIDDGLLIRRGRPLAGASAKFEFTKLGAARRAIFADDLHRKEVAEALKQLQPSTCLVLGTSEKMIRLICSRLGIRGEIEWIPIESVVSVQHLTEASDRRKRGMHAIPAVGARLSRGAGRRLIQELGERVLGTGIADLGRAKVRISRSPDSDPDLTVVFPLFHNGGVFIHPRAVEQGIRAVVQEGHPSFRVRGVVYVNREPLHLALHVVYRIGPDLPAKATHLLRALKTYLQEHLGFPYVRLDLVVEAVDPV</sequence>
<dbReference type="RefSeq" id="WP_100668825.1">
    <property type="nucleotide sequence ID" value="NZ_CP024955.1"/>
</dbReference>
<dbReference type="AlphaFoldDB" id="A0A2K8NAD1"/>
<keyword evidence="2" id="KW-1185">Reference proteome</keyword>
<gene>
    <name evidence="1" type="ORF">CVV65_14990</name>
</gene>
<dbReference type="KEGG" id="kyr:CVV65_14990"/>
<dbReference type="Proteomes" id="UP000231932">
    <property type="component" value="Chromosome"/>
</dbReference>
<evidence type="ECO:0000313" key="2">
    <source>
        <dbReference type="Proteomes" id="UP000231932"/>
    </source>
</evidence>
<accession>A0A2K8NAD1</accession>
<dbReference type="OrthoDB" id="5429664at2"/>